<sequence length="37" mass="4384">MSGILGPFRQLPQSRTIKVIARCNRPTHSRPRRNPRW</sequence>
<organism evidence="1 2">
    <name type="scientific">Pararhizobium capsulatum DSM 1112</name>
    <dbReference type="NCBI Taxonomy" id="1121113"/>
    <lineage>
        <taxon>Bacteria</taxon>
        <taxon>Pseudomonadati</taxon>
        <taxon>Pseudomonadota</taxon>
        <taxon>Alphaproteobacteria</taxon>
        <taxon>Hyphomicrobiales</taxon>
        <taxon>Rhizobiaceae</taxon>
        <taxon>Rhizobium/Agrobacterium group</taxon>
        <taxon>Pararhizobium</taxon>
    </lineage>
</organism>
<evidence type="ECO:0000313" key="2">
    <source>
        <dbReference type="Proteomes" id="UP001230207"/>
    </source>
</evidence>
<dbReference type="Proteomes" id="UP001230207">
    <property type="component" value="Unassembled WGS sequence"/>
</dbReference>
<name>A0ABU0BVP2_9HYPH</name>
<gene>
    <name evidence="1" type="ORF">QO002_004524</name>
</gene>
<comment type="caution">
    <text evidence="1">The sequence shown here is derived from an EMBL/GenBank/DDBJ whole genome shotgun (WGS) entry which is preliminary data.</text>
</comment>
<dbReference type="EMBL" id="JAUSVF010000002">
    <property type="protein sequence ID" value="MDQ0322318.1"/>
    <property type="molecule type" value="Genomic_DNA"/>
</dbReference>
<protein>
    <submittedName>
        <fullName evidence="1">Uncharacterized protein</fullName>
    </submittedName>
</protein>
<proteinExistence type="predicted"/>
<reference evidence="1 2" key="1">
    <citation type="submission" date="2023-07" db="EMBL/GenBank/DDBJ databases">
        <title>Genomic Encyclopedia of Type Strains, Phase IV (KMG-IV): sequencing the most valuable type-strain genomes for metagenomic binning, comparative biology and taxonomic classification.</title>
        <authorList>
            <person name="Goeker M."/>
        </authorList>
    </citation>
    <scope>NUCLEOTIDE SEQUENCE [LARGE SCALE GENOMIC DNA]</scope>
    <source>
        <strain evidence="1 2">DSM 1112</strain>
    </source>
</reference>
<evidence type="ECO:0000313" key="1">
    <source>
        <dbReference type="EMBL" id="MDQ0322318.1"/>
    </source>
</evidence>
<accession>A0ABU0BVP2</accession>
<keyword evidence="2" id="KW-1185">Reference proteome</keyword>